<evidence type="ECO:0000256" key="5">
    <source>
        <dbReference type="SAM" id="Phobius"/>
    </source>
</evidence>
<keyword evidence="4 5" id="KW-0472">Membrane</keyword>
<dbReference type="Pfam" id="PF01226">
    <property type="entry name" value="Form_Nir_trans"/>
    <property type="match status" value="1"/>
</dbReference>
<feature type="transmembrane region" description="Helical" evidence="5">
    <location>
        <begin position="40"/>
        <end position="65"/>
    </location>
</feature>
<feature type="transmembrane region" description="Helical" evidence="5">
    <location>
        <begin position="7"/>
        <end position="28"/>
    </location>
</feature>
<dbReference type="Proteomes" id="UP000830639">
    <property type="component" value="Chromosome"/>
</dbReference>
<dbReference type="InterPro" id="IPR023271">
    <property type="entry name" value="Aquaporin-like"/>
</dbReference>
<evidence type="ECO:0000256" key="3">
    <source>
        <dbReference type="ARBA" id="ARBA00022989"/>
    </source>
</evidence>
<dbReference type="Gene3D" id="1.20.1080.10">
    <property type="entry name" value="Glycerol uptake facilitator protein"/>
    <property type="match status" value="1"/>
</dbReference>
<dbReference type="InterPro" id="IPR000292">
    <property type="entry name" value="For/NO2_transpt"/>
</dbReference>
<keyword evidence="7" id="KW-1185">Reference proteome</keyword>
<keyword evidence="2 5" id="KW-0812">Transmembrane</keyword>
<reference evidence="6 7" key="1">
    <citation type="submission" date="2022-04" db="EMBL/GenBank/DDBJ databases">
        <title>Mechanism of arsenic methylation and mitigation arsenic toxicity by Bacillus sp. LH14 from an Arsenic-Contaminated Paddy Soil.</title>
        <authorList>
            <person name="Wang D."/>
        </authorList>
    </citation>
    <scope>NUCLEOTIDE SEQUENCE [LARGE SCALE GENOMIC DNA]</scope>
    <source>
        <strain evidence="6 7">LH14</strain>
    </source>
</reference>
<comment type="subcellular location">
    <subcellularLocation>
        <location evidence="1">Membrane</location>
        <topology evidence="1">Multi-pass membrane protein</topology>
    </subcellularLocation>
</comment>
<evidence type="ECO:0000256" key="4">
    <source>
        <dbReference type="ARBA" id="ARBA00023136"/>
    </source>
</evidence>
<accession>A0ABY4JS32</accession>
<dbReference type="EMBL" id="CP096034">
    <property type="protein sequence ID" value="UPM56287.1"/>
    <property type="molecule type" value="Genomic_DNA"/>
</dbReference>
<evidence type="ECO:0000256" key="1">
    <source>
        <dbReference type="ARBA" id="ARBA00004141"/>
    </source>
</evidence>
<protein>
    <submittedName>
        <fullName evidence="6">Formate/nitrite transporter family protein</fullName>
    </submittedName>
</protein>
<evidence type="ECO:0000313" key="6">
    <source>
        <dbReference type="EMBL" id="UPM56287.1"/>
    </source>
</evidence>
<dbReference type="RefSeq" id="WP_248269193.1">
    <property type="nucleotide sequence ID" value="NZ_CP096034.1"/>
</dbReference>
<organism evidence="6 7">
    <name type="scientific">Gottfriedia acidiceleris</name>
    <dbReference type="NCBI Taxonomy" id="371036"/>
    <lineage>
        <taxon>Bacteria</taxon>
        <taxon>Bacillati</taxon>
        <taxon>Bacillota</taxon>
        <taxon>Bacilli</taxon>
        <taxon>Bacillales</taxon>
        <taxon>Bacillaceae</taxon>
        <taxon>Gottfriedia</taxon>
    </lineage>
</organism>
<keyword evidence="3 5" id="KW-1133">Transmembrane helix</keyword>
<proteinExistence type="predicted"/>
<sequence length="87" mass="9678">MNDEVDFFSKIGFLNLVNLVFQFDIIIFKHPETVTLAGMMISNLVPVTIGNIIGGSLFVGVAYWVSSSEAINKKYSNVKYNENKKAS</sequence>
<evidence type="ECO:0000256" key="2">
    <source>
        <dbReference type="ARBA" id="ARBA00022692"/>
    </source>
</evidence>
<name>A0ABY4JS32_9BACI</name>
<evidence type="ECO:0000313" key="7">
    <source>
        <dbReference type="Proteomes" id="UP000830639"/>
    </source>
</evidence>
<gene>
    <name evidence="6" type="ORF">MY490_10820</name>
</gene>